<dbReference type="Pfam" id="PF02654">
    <property type="entry name" value="CobS"/>
    <property type="match status" value="1"/>
</dbReference>
<reference evidence="21" key="1">
    <citation type="submission" date="2016-10" db="EMBL/GenBank/DDBJ databases">
        <authorList>
            <person name="Varghese N."/>
            <person name="Submissions S."/>
        </authorList>
    </citation>
    <scope>NUCLEOTIDE SEQUENCE [LARGE SCALE GENOMIC DNA]</scope>
    <source>
        <strain evidence="21">JCM 10271</strain>
    </source>
</reference>
<evidence type="ECO:0000256" key="6">
    <source>
        <dbReference type="ARBA" id="ARBA00015850"/>
    </source>
</evidence>
<organism evidence="20 21">
    <name type="scientific">Roseivivax halotolerans</name>
    <dbReference type="NCBI Taxonomy" id="93684"/>
    <lineage>
        <taxon>Bacteria</taxon>
        <taxon>Pseudomonadati</taxon>
        <taxon>Pseudomonadota</taxon>
        <taxon>Alphaproteobacteria</taxon>
        <taxon>Rhodobacterales</taxon>
        <taxon>Roseobacteraceae</taxon>
        <taxon>Roseivivax</taxon>
    </lineage>
</organism>
<evidence type="ECO:0000256" key="4">
    <source>
        <dbReference type="ARBA" id="ARBA00010561"/>
    </source>
</evidence>
<dbReference type="UniPathway" id="UPA00148">
    <property type="reaction ID" value="UER00238"/>
</dbReference>
<evidence type="ECO:0000256" key="16">
    <source>
        <dbReference type="ARBA" id="ARBA00032853"/>
    </source>
</evidence>
<evidence type="ECO:0000256" key="12">
    <source>
        <dbReference type="ARBA" id="ARBA00022989"/>
    </source>
</evidence>
<evidence type="ECO:0000256" key="1">
    <source>
        <dbReference type="ARBA" id="ARBA00001946"/>
    </source>
</evidence>
<accession>A0A1I5ZA26</accession>
<evidence type="ECO:0000256" key="15">
    <source>
        <dbReference type="ARBA" id="ARBA00032605"/>
    </source>
</evidence>
<dbReference type="InterPro" id="IPR003805">
    <property type="entry name" value="CobS"/>
</dbReference>
<evidence type="ECO:0000256" key="3">
    <source>
        <dbReference type="ARBA" id="ARBA00004663"/>
    </source>
</evidence>
<dbReference type="AlphaFoldDB" id="A0A1I5ZA26"/>
<evidence type="ECO:0000313" key="20">
    <source>
        <dbReference type="EMBL" id="SFQ53294.1"/>
    </source>
</evidence>
<keyword evidence="10 19" id="KW-0812">Transmembrane</keyword>
<feature type="transmembrane region" description="Helical" evidence="19">
    <location>
        <begin position="112"/>
        <end position="130"/>
    </location>
</feature>
<comment type="catalytic activity">
    <reaction evidence="17 19">
        <text>alpha-ribazole + adenosylcob(III)inamide-GDP = adenosylcob(III)alamin + GMP + H(+)</text>
        <dbReference type="Rhea" id="RHEA:16049"/>
        <dbReference type="ChEBI" id="CHEBI:10329"/>
        <dbReference type="ChEBI" id="CHEBI:15378"/>
        <dbReference type="ChEBI" id="CHEBI:18408"/>
        <dbReference type="ChEBI" id="CHEBI:58115"/>
        <dbReference type="ChEBI" id="CHEBI:60487"/>
        <dbReference type="EC" id="2.7.8.26"/>
    </reaction>
</comment>
<dbReference type="Proteomes" id="UP000243106">
    <property type="component" value="Unassembled WGS sequence"/>
</dbReference>
<evidence type="ECO:0000256" key="11">
    <source>
        <dbReference type="ARBA" id="ARBA00022842"/>
    </source>
</evidence>
<dbReference type="GO" id="GO:0008818">
    <property type="term" value="F:cobalamin 5'-phosphate synthase activity"/>
    <property type="evidence" value="ECO:0007669"/>
    <property type="project" value="UniProtKB-UniRule"/>
</dbReference>
<evidence type="ECO:0000256" key="13">
    <source>
        <dbReference type="ARBA" id="ARBA00023136"/>
    </source>
</evidence>
<dbReference type="RefSeq" id="WP_093012838.1">
    <property type="nucleotide sequence ID" value="NZ_FOXV01000008.1"/>
</dbReference>
<dbReference type="NCBIfam" id="TIGR00317">
    <property type="entry name" value="cobS"/>
    <property type="match status" value="1"/>
</dbReference>
<comment type="cofactor">
    <cofactor evidence="1 19">
        <name>Mg(2+)</name>
        <dbReference type="ChEBI" id="CHEBI:18420"/>
    </cofactor>
</comment>
<keyword evidence="11 19" id="KW-0460">Magnesium</keyword>
<evidence type="ECO:0000256" key="19">
    <source>
        <dbReference type="HAMAP-Rule" id="MF_00719"/>
    </source>
</evidence>
<dbReference type="EC" id="2.7.8.26" evidence="5 19"/>
<evidence type="ECO:0000256" key="2">
    <source>
        <dbReference type="ARBA" id="ARBA00004651"/>
    </source>
</evidence>
<feature type="transmembrane region" description="Helical" evidence="19">
    <location>
        <begin position="66"/>
        <end position="84"/>
    </location>
</feature>
<proteinExistence type="inferred from homology"/>
<keyword evidence="9 19" id="KW-0808">Transferase</keyword>
<dbReference type="PANTHER" id="PTHR34148">
    <property type="entry name" value="ADENOSYLCOBINAMIDE-GDP RIBAZOLETRANSFERASE"/>
    <property type="match status" value="1"/>
</dbReference>
<evidence type="ECO:0000256" key="7">
    <source>
        <dbReference type="ARBA" id="ARBA00022475"/>
    </source>
</evidence>
<dbReference type="GO" id="GO:0009236">
    <property type="term" value="P:cobalamin biosynthetic process"/>
    <property type="evidence" value="ECO:0007669"/>
    <property type="project" value="UniProtKB-UniRule"/>
</dbReference>
<name>A0A1I5ZA26_9RHOB</name>
<comment type="function">
    <text evidence="14 19">Joins adenosylcobinamide-GDP and alpha-ribazole to generate adenosylcobalamin (Ado-cobalamin). Also synthesizes adenosylcobalamin 5'-phosphate from adenosylcobinamide-GDP and alpha-ribazole 5'-phosphate.</text>
</comment>
<sequence>MSLARRRDEARLAVMLLTRLPVGTIRGDAPDLSASRWAWPLVGLLTGSIGWAVMAMALAADLGASLAALLAVAAMIIATGAMHHDGLADSADGLWGGHDTARRLEIMRDSRIGSYGVLALIFAVGLEWQAIMASSAVTWTGFALIAVASRLAMMIVSDLVPNARSDGLGHSAHGGGRHAWLPGGVAALLLCMACGGWLALLVIAAIGAGVATVARRKIGGQTGDILGAVQVLSAIGGWIAL</sequence>
<feature type="transmembrane region" description="Helical" evidence="19">
    <location>
        <begin position="180"/>
        <end position="211"/>
    </location>
</feature>
<dbReference type="HAMAP" id="MF_00719">
    <property type="entry name" value="CobS"/>
    <property type="match status" value="1"/>
</dbReference>
<evidence type="ECO:0000256" key="17">
    <source>
        <dbReference type="ARBA" id="ARBA00048623"/>
    </source>
</evidence>
<evidence type="ECO:0000256" key="8">
    <source>
        <dbReference type="ARBA" id="ARBA00022573"/>
    </source>
</evidence>
<dbReference type="GO" id="GO:0051073">
    <property type="term" value="F:adenosylcobinamide-GDP ribazoletransferase activity"/>
    <property type="evidence" value="ECO:0007669"/>
    <property type="project" value="UniProtKB-UniRule"/>
</dbReference>
<evidence type="ECO:0000256" key="18">
    <source>
        <dbReference type="ARBA" id="ARBA00049504"/>
    </source>
</evidence>
<evidence type="ECO:0000256" key="10">
    <source>
        <dbReference type="ARBA" id="ARBA00022692"/>
    </source>
</evidence>
<evidence type="ECO:0000313" key="21">
    <source>
        <dbReference type="Proteomes" id="UP000243106"/>
    </source>
</evidence>
<keyword evidence="12 19" id="KW-1133">Transmembrane helix</keyword>
<dbReference type="STRING" id="93684.SAMN05421853_108175"/>
<keyword evidence="13 19" id="KW-0472">Membrane</keyword>
<evidence type="ECO:0000256" key="14">
    <source>
        <dbReference type="ARBA" id="ARBA00025228"/>
    </source>
</evidence>
<feature type="transmembrane region" description="Helical" evidence="19">
    <location>
        <begin position="37"/>
        <end position="59"/>
    </location>
</feature>
<keyword evidence="8 19" id="KW-0169">Cobalamin biosynthesis</keyword>
<keyword evidence="7 19" id="KW-1003">Cell membrane</keyword>
<comment type="subcellular location">
    <subcellularLocation>
        <location evidence="2 19">Cell membrane</location>
        <topology evidence="2 19">Multi-pass membrane protein</topology>
    </subcellularLocation>
</comment>
<keyword evidence="21" id="KW-1185">Reference proteome</keyword>
<evidence type="ECO:0000256" key="5">
    <source>
        <dbReference type="ARBA" id="ARBA00013200"/>
    </source>
</evidence>
<dbReference type="PANTHER" id="PTHR34148:SF1">
    <property type="entry name" value="ADENOSYLCOBINAMIDE-GDP RIBAZOLETRANSFERASE"/>
    <property type="match status" value="1"/>
</dbReference>
<dbReference type="GO" id="GO:0005886">
    <property type="term" value="C:plasma membrane"/>
    <property type="evidence" value="ECO:0007669"/>
    <property type="project" value="UniProtKB-SubCell"/>
</dbReference>
<comment type="catalytic activity">
    <reaction evidence="18 19">
        <text>alpha-ribazole 5'-phosphate + adenosylcob(III)inamide-GDP = adenosylcob(III)alamin 5'-phosphate + GMP + H(+)</text>
        <dbReference type="Rhea" id="RHEA:23560"/>
        <dbReference type="ChEBI" id="CHEBI:15378"/>
        <dbReference type="ChEBI" id="CHEBI:57918"/>
        <dbReference type="ChEBI" id="CHEBI:58115"/>
        <dbReference type="ChEBI" id="CHEBI:60487"/>
        <dbReference type="ChEBI" id="CHEBI:60493"/>
        <dbReference type="EC" id="2.7.8.26"/>
    </reaction>
</comment>
<dbReference type="EMBL" id="FOXV01000008">
    <property type="protein sequence ID" value="SFQ53294.1"/>
    <property type="molecule type" value="Genomic_DNA"/>
</dbReference>
<gene>
    <name evidence="19" type="primary">cobS</name>
    <name evidence="20" type="ORF">SAMN05421853_108175</name>
</gene>
<evidence type="ECO:0000256" key="9">
    <source>
        <dbReference type="ARBA" id="ARBA00022679"/>
    </source>
</evidence>
<comment type="similarity">
    <text evidence="4 19">Belongs to the CobS family.</text>
</comment>
<comment type="pathway">
    <text evidence="3 19">Cofactor biosynthesis; adenosylcobalamin biosynthesis; adenosylcobalamin from cob(II)yrinate a,c-diamide: step 7/7.</text>
</comment>
<protein>
    <recommendedName>
        <fullName evidence="6 19">Adenosylcobinamide-GDP ribazoletransferase</fullName>
        <ecNumber evidence="5 19">2.7.8.26</ecNumber>
    </recommendedName>
    <alternativeName>
        <fullName evidence="16 19">Cobalamin synthase</fullName>
    </alternativeName>
    <alternativeName>
        <fullName evidence="15 19">Cobalamin-5'-phosphate synthase</fullName>
    </alternativeName>
</protein>